<dbReference type="STRING" id="364197.SAMN05216296_2093"/>
<evidence type="ECO:0000313" key="2">
    <source>
        <dbReference type="EMBL" id="SDU15470.1"/>
    </source>
</evidence>
<name>A0A1H2G7J4_9PSED</name>
<feature type="transmembrane region" description="Helical" evidence="1">
    <location>
        <begin position="63"/>
        <end position="86"/>
    </location>
</feature>
<dbReference type="RefSeq" id="WP_157718850.1">
    <property type="nucleotide sequence ID" value="NZ_LT629785.1"/>
</dbReference>
<reference evidence="3" key="1">
    <citation type="submission" date="2016-10" db="EMBL/GenBank/DDBJ databases">
        <authorList>
            <person name="Varghese N."/>
            <person name="Submissions S."/>
        </authorList>
    </citation>
    <scope>NUCLEOTIDE SEQUENCE [LARGE SCALE GENOMIC DNA]</scope>
    <source>
        <strain evidence="3">DSM 17875</strain>
    </source>
</reference>
<evidence type="ECO:0000256" key="1">
    <source>
        <dbReference type="SAM" id="Phobius"/>
    </source>
</evidence>
<feature type="transmembrane region" description="Helical" evidence="1">
    <location>
        <begin position="149"/>
        <end position="170"/>
    </location>
</feature>
<organism evidence="2 3">
    <name type="scientific">Pseudomonas pohangensis</name>
    <dbReference type="NCBI Taxonomy" id="364197"/>
    <lineage>
        <taxon>Bacteria</taxon>
        <taxon>Pseudomonadati</taxon>
        <taxon>Pseudomonadota</taxon>
        <taxon>Gammaproteobacteria</taxon>
        <taxon>Pseudomonadales</taxon>
        <taxon>Pseudomonadaceae</taxon>
        <taxon>Pseudomonas</taxon>
    </lineage>
</organism>
<keyword evidence="1" id="KW-1133">Transmembrane helix</keyword>
<dbReference type="EMBL" id="LT629785">
    <property type="protein sequence ID" value="SDU15470.1"/>
    <property type="molecule type" value="Genomic_DNA"/>
</dbReference>
<keyword evidence="3" id="KW-1185">Reference proteome</keyword>
<sequence length="177" mass="19835">MTTQTKSLQPGKAITKVIIANCIIIITFMLTPYTEILDEVSDFLQYKISSICSAGPWFTPRQALSVTASMTFSILVSIFFAFFGAFNKEEMKRQRNGMSVIFVLTLALAFAFYIVVFYIPCGLHIHNEATQGKARLGEAIFYYVRTNNFIFTIFVSFVCGFFSYGAALALKLISSTK</sequence>
<evidence type="ECO:0000313" key="3">
    <source>
        <dbReference type="Proteomes" id="UP000243232"/>
    </source>
</evidence>
<dbReference type="Proteomes" id="UP000243232">
    <property type="component" value="Chromosome I"/>
</dbReference>
<protein>
    <submittedName>
        <fullName evidence="2">Uncharacterized protein</fullName>
    </submittedName>
</protein>
<gene>
    <name evidence="2" type="ORF">SAMN05216296_2093</name>
</gene>
<accession>A0A1H2G7J4</accession>
<feature type="transmembrane region" description="Helical" evidence="1">
    <location>
        <begin position="13"/>
        <end position="33"/>
    </location>
</feature>
<dbReference type="AlphaFoldDB" id="A0A1H2G7J4"/>
<proteinExistence type="predicted"/>
<feature type="transmembrane region" description="Helical" evidence="1">
    <location>
        <begin position="98"/>
        <end position="119"/>
    </location>
</feature>
<keyword evidence="1" id="KW-0812">Transmembrane</keyword>
<keyword evidence="1" id="KW-0472">Membrane</keyword>